<dbReference type="Proteomes" id="UP000053831">
    <property type="component" value="Unassembled WGS sequence"/>
</dbReference>
<accession>A0A0N0RT96</accession>
<dbReference type="Gene3D" id="3.90.780.10">
    <property type="entry name" value="5'-Nucleotidase, C-terminal domain"/>
    <property type="match status" value="1"/>
</dbReference>
<sequence length="552" mass="61589">MQPGGSNVPKRPLKWGQLQVGQTTDTHGWLEGHLKQPTYSANWGDFRSFYDHMNKKAQDLDVDLIWVDCGDLHDGTGFSDNTDPHGLDSMPIYDEVSFDIMTIGNHELYLADVTYDMYTNWAKKWGDRYLTSNVLAFNQTSQQYEYIGAKSRYFTTAHGLRIRAFGVLFTFTGNSNASKIIPAEEMITQPWFTEVLESHDPVDVFILSGHNAVRPTDPTSTMKVVFDAIRARHPDTPILVLGGHTHVRDFIVYDESGVGLEAGRYCETFGWVSLSGFDCSNSGWTGVDNPRGVPNPSRPATPDSTSPWVWSRRYLDFSRNSFMYHTQRVERNFDTSKGLDISKQIGQVRTDLNLGEVLGCVPQSFCIFCVEVDDPGSIFSGLLAPAASMIIVNETRAEEARFFIINTGAARYDLPQGPFTIDDIEMVTPFPDVITYIPDVPLALAKQVLAELNDGSHPSKRDQQAAVPLTPDACTDPSFASLQTRDLMDVEIVRRHEALTPGYNTTDDWGNDGDDIPHNGIPLLTLPDYFGFSANFPDNTEPDVVDLITLDL</sequence>
<dbReference type="PIRSF" id="PIRSF017316">
    <property type="entry name" value="Pesterase_C1039"/>
    <property type="match status" value="1"/>
</dbReference>
<dbReference type="InterPro" id="IPR014485">
    <property type="entry name" value="Pesterase_C1039"/>
</dbReference>
<gene>
    <name evidence="2" type="ORF">ESCO_001262</name>
</gene>
<dbReference type="OrthoDB" id="7722975at2759"/>
<name>A0A0N0RT96_ESCWE</name>
<organism evidence="2 3">
    <name type="scientific">Escovopsis weberi</name>
    <dbReference type="NCBI Taxonomy" id="150374"/>
    <lineage>
        <taxon>Eukaryota</taxon>
        <taxon>Fungi</taxon>
        <taxon>Dikarya</taxon>
        <taxon>Ascomycota</taxon>
        <taxon>Pezizomycotina</taxon>
        <taxon>Sordariomycetes</taxon>
        <taxon>Hypocreomycetidae</taxon>
        <taxon>Hypocreales</taxon>
        <taxon>Hypocreaceae</taxon>
        <taxon>Escovopsis</taxon>
    </lineage>
</organism>
<dbReference type="GO" id="GO:0016787">
    <property type="term" value="F:hydrolase activity"/>
    <property type="evidence" value="ECO:0007669"/>
    <property type="project" value="InterPro"/>
</dbReference>
<dbReference type="AlphaFoldDB" id="A0A0N0RT96"/>
<dbReference type="PANTHER" id="PTHR11575">
    <property type="entry name" value="5'-NUCLEOTIDASE-RELATED"/>
    <property type="match status" value="1"/>
</dbReference>
<feature type="domain" description="Putative 5'-nucleotidase C-terminal" evidence="1">
    <location>
        <begin position="365"/>
        <end position="551"/>
    </location>
</feature>
<dbReference type="PANTHER" id="PTHR11575:SF22">
    <property type="entry name" value="ADL392WP"/>
    <property type="match status" value="1"/>
</dbReference>
<comment type="caution">
    <text evidence="2">The sequence shown here is derived from an EMBL/GenBank/DDBJ whole genome shotgun (WGS) entry which is preliminary data.</text>
</comment>
<dbReference type="EMBL" id="LGSR01000020">
    <property type="protein sequence ID" value="KOS18779.1"/>
    <property type="molecule type" value="Genomic_DNA"/>
</dbReference>
<evidence type="ECO:0000313" key="2">
    <source>
        <dbReference type="EMBL" id="KOS18779.1"/>
    </source>
</evidence>
<dbReference type="STRING" id="150374.A0A0N0RT96"/>
<dbReference type="InterPro" id="IPR029052">
    <property type="entry name" value="Metallo-depent_PP-like"/>
</dbReference>
<keyword evidence="3" id="KW-1185">Reference proteome</keyword>
<dbReference type="GO" id="GO:0009166">
    <property type="term" value="P:nucleotide catabolic process"/>
    <property type="evidence" value="ECO:0007669"/>
    <property type="project" value="InterPro"/>
</dbReference>
<dbReference type="InterPro" id="IPR036907">
    <property type="entry name" value="5'-Nucleotdase_C_sf"/>
</dbReference>
<dbReference type="Pfam" id="PF21953">
    <property type="entry name" value="NadN_nucleosid_C"/>
    <property type="match status" value="1"/>
</dbReference>
<dbReference type="SUPFAM" id="SSF56300">
    <property type="entry name" value="Metallo-dependent phosphatases"/>
    <property type="match status" value="1"/>
</dbReference>
<dbReference type="SUPFAM" id="SSF55816">
    <property type="entry name" value="5'-nucleotidase (syn. UDP-sugar hydrolase), C-terminal domain"/>
    <property type="match status" value="1"/>
</dbReference>
<dbReference type="InterPro" id="IPR053828">
    <property type="entry name" value="Nucleosidase_C"/>
</dbReference>
<evidence type="ECO:0000313" key="3">
    <source>
        <dbReference type="Proteomes" id="UP000053831"/>
    </source>
</evidence>
<evidence type="ECO:0000259" key="1">
    <source>
        <dbReference type="Pfam" id="PF21953"/>
    </source>
</evidence>
<dbReference type="GO" id="GO:0005829">
    <property type="term" value="C:cytosol"/>
    <property type="evidence" value="ECO:0007669"/>
    <property type="project" value="TreeGrafter"/>
</dbReference>
<dbReference type="Gene3D" id="3.60.21.10">
    <property type="match status" value="1"/>
</dbReference>
<dbReference type="InterPro" id="IPR006179">
    <property type="entry name" value="5_nucleotidase/apyrase"/>
</dbReference>
<proteinExistence type="predicted"/>
<reference evidence="2 3" key="1">
    <citation type="submission" date="2015-07" db="EMBL/GenBank/DDBJ databases">
        <title>The genome of the fungus Escovopsis weberi, a specialized disease agent of ant agriculture.</title>
        <authorList>
            <person name="de Man T.J."/>
            <person name="Stajich J.E."/>
            <person name="Kubicek C.P."/>
            <person name="Chenthamara K."/>
            <person name="Atanasova L."/>
            <person name="Druzhinina I.S."/>
            <person name="Birnbaum S."/>
            <person name="Barribeau S.M."/>
            <person name="Teiling C."/>
            <person name="Suen G."/>
            <person name="Currie C."/>
            <person name="Gerardo N.M."/>
        </authorList>
    </citation>
    <scope>NUCLEOTIDE SEQUENCE [LARGE SCALE GENOMIC DNA]</scope>
</reference>
<protein>
    <recommendedName>
        <fullName evidence="1">Putative 5'-nucleotidase C-terminal domain-containing protein</fullName>
    </recommendedName>
</protein>